<evidence type="ECO:0000256" key="11">
    <source>
        <dbReference type="SAM" id="MobiDB-lite"/>
    </source>
</evidence>
<dbReference type="OrthoDB" id="20573at2759"/>
<evidence type="ECO:0000256" key="4">
    <source>
        <dbReference type="ARBA" id="ARBA00016856"/>
    </source>
</evidence>
<evidence type="ECO:0000256" key="7">
    <source>
        <dbReference type="ARBA" id="ARBA00022884"/>
    </source>
</evidence>
<proteinExistence type="inferred from homology"/>
<evidence type="ECO:0000256" key="1">
    <source>
        <dbReference type="ARBA" id="ARBA00004123"/>
    </source>
</evidence>
<keyword evidence="9" id="KW-0539">Nucleus</keyword>
<evidence type="ECO:0000256" key="8">
    <source>
        <dbReference type="ARBA" id="ARBA00022927"/>
    </source>
</evidence>
<reference evidence="13" key="1">
    <citation type="submission" date="2020-08" db="EMBL/GenBank/DDBJ databases">
        <title>Genome sequencing and assembly of the red palm weevil Rhynchophorus ferrugineus.</title>
        <authorList>
            <person name="Dias G.B."/>
            <person name="Bergman C.M."/>
            <person name="Manee M."/>
        </authorList>
    </citation>
    <scope>NUCLEOTIDE SEQUENCE</scope>
    <source>
        <strain evidence="13">AA-2017</strain>
        <tissue evidence="13">Whole larva</tissue>
    </source>
</reference>
<keyword evidence="14" id="KW-1185">Reference proteome</keyword>
<dbReference type="PANTHER" id="PTHR13135">
    <property type="entry name" value="CYTOSOLIC RESINIFERATOXIN BINDING PROTEIN RBP-26"/>
    <property type="match status" value="1"/>
</dbReference>
<feature type="region of interest" description="Disordered" evidence="11">
    <location>
        <begin position="1"/>
        <end position="73"/>
    </location>
</feature>
<evidence type="ECO:0000256" key="3">
    <source>
        <dbReference type="ARBA" id="ARBA00006094"/>
    </source>
</evidence>
<feature type="compositionally biased region" description="Basic and acidic residues" evidence="11">
    <location>
        <begin position="317"/>
        <end position="326"/>
    </location>
</feature>
<gene>
    <name evidence="13" type="ORF">GWI33_006325</name>
</gene>
<dbReference type="Pfam" id="PF10258">
    <property type="entry name" value="PHAX_RNA-bd"/>
    <property type="match status" value="1"/>
</dbReference>
<dbReference type="Gene3D" id="1.10.10.1440">
    <property type="entry name" value="PHAX RNA-binding domain"/>
    <property type="match status" value="1"/>
</dbReference>
<feature type="region of interest" description="Disordered" evidence="11">
    <location>
        <begin position="317"/>
        <end position="348"/>
    </location>
</feature>
<sequence>MEQDQAELEEGEIQDDDTEVYVPLERPQNYASVIPQKRFPIVDNQYSDSEEEQQSSGSDSDLETSNQRNKKVKKIKIVPKPLKCRSEKNKKYDVWSTRAQEDVLAETMNSCDVTIKDRSRSVESYDYNLARQLYAEENSKQNYKRTRDDRKNVNFNRPRKRSDSSERKIKGTSRVISDLTVDITNSVDDIAKDIANKLCEEREDLIIKVLNTIGKRRTIEIFDETKQIESNGGMLIMNQTRRRTPGGVFLFLVRHNSELTAEERKNIFNEDRQKYNKAVKDKKKEKIQKMKCDIEIERGKLFPELLTRAELFATQDSTRKLKKTDESNCTNPPPSPETDNHESCDGMESASLVAKSQSSILLHSVGNNCMDSTRGKPTTYDEDYLDIGCDNMDLF</sequence>
<organism evidence="13 14">
    <name type="scientific">Rhynchophorus ferrugineus</name>
    <name type="common">Red palm weevil</name>
    <name type="synonym">Curculio ferrugineus</name>
    <dbReference type="NCBI Taxonomy" id="354439"/>
    <lineage>
        <taxon>Eukaryota</taxon>
        <taxon>Metazoa</taxon>
        <taxon>Ecdysozoa</taxon>
        <taxon>Arthropoda</taxon>
        <taxon>Hexapoda</taxon>
        <taxon>Insecta</taxon>
        <taxon>Pterygota</taxon>
        <taxon>Neoptera</taxon>
        <taxon>Endopterygota</taxon>
        <taxon>Coleoptera</taxon>
        <taxon>Polyphaga</taxon>
        <taxon>Cucujiformia</taxon>
        <taxon>Curculionidae</taxon>
        <taxon>Dryophthorinae</taxon>
        <taxon>Rhynchophorus</taxon>
    </lineage>
</organism>
<feature type="region of interest" description="Disordered" evidence="11">
    <location>
        <begin position="138"/>
        <end position="169"/>
    </location>
</feature>
<dbReference type="InterPro" id="IPR039047">
    <property type="entry name" value="PHAX"/>
</dbReference>
<dbReference type="AlphaFoldDB" id="A0A834IG83"/>
<accession>A0A834IG83</accession>
<comment type="subcellular location">
    <subcellularLocation>
        <location evidence="2">Cytoplasm</location>
    </subcellularLocation>
    <subcellularLocation>
        <location evidence="1">Nucleus</location>
    </subcellularLocation>
</comment>
<name>A0A834IG83_RHYFE</name>
<dbReference type="GO" id="GO:0005634">
    <property type="term" value="C:nucleus"/>
    <property type="evidence" value="ECO:0007669"/>
    <property type="project" value="UniProtKB-SubCell"/>
</dbReference>
<dbReference type="FunFam" id="1.10.10.1440:FF:000001">
    <property type="entry name" value="phosphorylated adapter RNA export protein-like"/>
    <property type="match status" value="1"/>
</dbReference>
<dbReference type="PANTHER" id="PTHR13135:SF0">
    <property type="entry name" value="PHOSPHORYLATED ADAPTER RNA EXPORT PROTEIN"/>
    <property type="match status" value="1"/>
</dbReference>
<keyword evidence="7" id="KW-0694">RNA-binding</keyword>
<dbReference type="GO" id="GO:0005737">
    <property type="term" value="C:cytoplasm"/>
    <property type="evidence" value="ECO:0007669"/>
    <property type="project" value="UniProtKB-SubCell"/>
</dbReference>
<feature type="domain" description="Phosphorylated adapter RNA export protein RNA-binding" evidence="12">
    <location>
        <begin position="190"/>
        <end position="273"/>
    </location>
</feature>
<keyword evidence="6" id="KW-0963">Cytoplasm</keyword>
<evidence type="ECO:0000256" key="2">
    <source>
        <dbReference type="ARBA" id="ARBA00004496"/>
    </source>
</evidence>
<evidence type="ECO:0000256" key="6">
    <source>
        <dbReference type="ARBA" id="ARBA00022490"/>
    </source>
</evidence>
<dbReference type="InterPro" id="IPR019385">
    <property type="entry name" value="PHAX_RNA-binding_domain"/>
</dbReference>
<evidence type="ECO:0000313" key="14">
    <source>
        <dbReference type="Proteomes" id="UP000625711"/>
    </source>
</evidence>
<dbReference type="InterPro" id="IPR038092">
    <property type="entry name" value="PHAX_RNA-binding_sf"/>
</dbReference>
<protein>
    <recommendedName>
        <fullName evidence="4">Phosphorylated adapter RNA export protein</fullName>
    </recommendedName>
    <alternativeName>
        <fullName evidence="10">RNA U small nuclear RNA export adapter protein</fullName>
    </alternativeName>
</protein>
<dbReference type="EMBL" id="JAACXV010000318">
    <property type="protein sequence ID" value="KAF7280149.1"/>
    <property type="molecule type" value="Genomic_DNA"/>
</dbReference>
<comment type="similarity">
    <text evidence="3">Belongs to the PHAX family.</text>
</comment>
<dbReference type="Proteomes" id="UP000625711">
    <property type="component" value="Unassembled WGS sequence"/>
</dbReference>
<keyword evidence="8" id="KW-0653">Protein transport</keyword>
<evidence type="ECO:0000256" key="10">
    <source>
        <dbReference type="ARBA" id="ARBA00030834"/>
    </source>
</evidence>
<dbReference type="GO" id="GO:0015031">
    <property type="term" value="P:protein transport"/>
    <property type="evidence" value="ECO:0007669"/>
    <property type="project" value="UniProtKB-KW"/>
</dbReference>
<dbReference type="GO" id="GO:0006408">
    <property type="term" value="P:snRNA export from nucleus"/>
    <property type="evidence" value="ECO:0007669"/>
    <property type="project" value="InterPro"/>
</dbReference>
<feature type="compositionally biased region" description="Acidic residues" evidence="11">
    <location>
        <begin position="1"/>
        <end position="19"/>
    </location>
</feature>
<evidence type="ECO:0000256" key="5">
    <source>
        <dbReference type="ARBA" id="ARBA00022448"/>
    </source>
</evidence>
<evidence type="ECO:0000259" key="12">
    <source>
        <dbReference type="Pfam" id="PF10258"/>
    </source>
</evidence>
<keyword evidence="5" id="KW-0813">Transport</keyword>
<evidence type="ECO:0000313" key="13">
    <source>
        <dbReference type="EMBL" id="KAF7280149.1"/>
    </source>
</evidence>
<comment type="caution">
    <text evidence="13">The sequence shown here is derived from an EMBL/GenBank/DDBJ whole genome shotgun (WGS) entry which is preliminary data.</text>
</comment>
<evidence type="ECO:0000256" key="9">
    <source>
        <dbReference type="ARBA" id="ARBA00023242"/>
    </source>
</evidence>
<dbReference type="GO" id="GO:0003723">
    <property type="term" value="F:RNA binding"/>
    <property type="evidence" value="ECO:0007669"/>
    <property type="project" value="UniProtKB-KW"/>
</dbReference>